<sequence length="309" mass="35166">MSDVGACEANPEKCFKINAPEYLIDLLLGITAYNALFLVFSSDHVYEGAVDEQPPSFRSTKDSLQQSANGYSETSALYPINVYGQSKKKLERIVRMKCRYHVILRSSVIYGPLLADFFDVNEAITTDTSNLCDKKTESLSKVHSTFLQFLLKELRVHASDLSNQSIGTNQDNLVSNKKVTLFQNEIRNFVCIFDVLKCCKFFVDQFFFQGQLFHEIFNMGGSESCSRVVMAHALCDVFSSDGSYKMDKKKILGMKRSECQESWAKKTPSPSNLKMDCGRLYEKMRYTFLSLSQGLELCKYYMQDQLSSI</sequence>
<comment type="caution">
    <text evidence="2">The sequence shown here is derived from an EMBL/GenBank/DDBJ whole genome shotgun (WGS) entry which is preliminary data.</text>
</comment>
<dbReference type="OrthoDB" id="6235964at2759"/>
<organism evidence="2 3">
    <name type="scientific">Reticulomyxa filosa</name>
    <dbReference type="NCBI Taxonomy" id="46433"/>
    <lineage>
        <taxon>Eukaryota</taxon>
        <taxon>Sar</taxon>
        <taxon>Rhizaria</taxon>
        <taxon>Retaria</taxon>
        <taxon>Foraminifera</taxon>
        <taxon>Monothalamids</taxon>
        <taxon>Reticulomyxidae</taxon>
        <taxon>Reticulomyxa</taxon>
    </lineage>
</organism>
<proteinExistence type="predicted"/>
<protein>
    <recommendedName>
        <fullName evidence="1">RmlD-like substrate binding domain-containing protein</fullName>
    </recommendedName>
</protein>
<reference evidence="2 3" key="1">
    <citation type="journal article" date="2013" name="Curr. Biol.">
        <title>The Genome of the Foraminiferan Reticulomyxa filosa.</title>
        <authorList>
            <person name="Glockner G."/>
            <person name="Hulsmann N."/>
            <person name="Schleicher M."/>
            <person name="Noegel A.A."/>
            <person name="Eichinger L."/>
            <person name="Gallinger C."/>
            <person name="Pawlowski J."/>
            <person name="Sierra R."/>
            <person name="Euteneuer U."/>
            <person name="Pillet L."/>
            <person name="Moustafa A."/>
            <person name="Platzer M."/>
            <person name="Groth M."/>
            <person name="Szafranski K."/>
            <person name="Schliwa M."/>
        </authorList>
    </citation>
    <scope>NUCLEOTIDE SEQUENCE [LARGE SCALE GENOMIC DNA]</scope>
</reference>
<feature type="domain" description="RmlD-like substrate binding" evidence="1">
    <location>
        <begin position="3"/>
        <end position="118"/>
    </location>
</feature>
<keyword evidence="3" id="KW-1185">Reference proteome</keyword>
<dbReference type="AlphaFoldDB" id="X6P8R9"/>
<dbReference type="EMBL" id="ASPP01002913">
    <property type="protein sequence ID" value="ETO34047.1"/>
    <property type="molecule type" value="Genomic_DNA"/>
</dbReference>
<dbReference type="PANTHER" id="PTHR43242">
    <property type="entry name" value="NAD(P)-BINDING ROSSMANN-FOLD SUPERFAMILY PROTEIN"/>
    <property type="match status" value="1"/>
</dbReference>
<evidence type="ECO:0000313" key="3">
    <source>
        <dbReference type="Proteomes" id="UP000023152"/>
    </source>
</evidence>
<evidence type="ECO:0000259" key="1">
    <source>
        <dbReference type="Pfam" id="PF04321"/>
    </source>
</evidence>
<dbReference type="InterPro" id="IPR029903">
    <property type="entry name" value="RmlD-like-bd"/>
</dbReference>
<gene>
    <name evidence="2" type="ORF">RFI_03048</name>
</gene>
<dbReference type="Pfam" id="PF04321">
    <property type="entry name" value="RmlD_sub_bind"/>
    <property type="match status" value="1"/>
</dbReference>
<evidence type="ECO:0000313" key="2">
    <source>
        <dbReference type="EMBL" id="ETO34047.1"/>
    </source>
</evidence>
<accession>X6P8R9</accession>
<dbReference type="Gene3D" id="3.40.50.720">
    <property type="entry name" value="NAD(P)-binding Rossmann-like Domain"/>
    <property type="match status" value="1"/>
</dbReference>
<dbReference type="Proteomes" id="UP000023152">
    <property type="component" value="Unassembled WGS sequence"/>
</dbReference>
<dbReference type="InterPro" id="IPR036291">
    <property type="entry name" value="NAD(P)-bd_dom_sf"/>
</dbReference>
<dbReference type="PANTHER" id="PTHR43242:SF1">
    <property type="entry name" value="NAD(P)-BINDING ROSSMANN-FOLD SUPERFAMILY PROTEIN"/>
    <property type="match status" value="1"/>
</dbReference>
<dbReference type="SUPFAM" id="SSF51735">
    <property type="entry name" value="NAD(P)-binding Rossmann-fold domains"/>
    <property type="match status" value="1"/>
</dbReference>
<name>X6P8R9_RETFI</name>